<dbReference type="AlphaFoldDB" id="A0A5C6LUD6"/>
<evidence type="ECO:0000313" key="3">
    <source>
        <dbReference type="Proteomes" id="UP000318815"/>
    </source>
</evidence>
<dbReference type="GO" id="GO:0016887">
    <property type="term" value="F:ATP hydrolysis activity"/>
    <property type="evidence" value="ECO:0007669"/>
    <property type="project" value="InterPro"/>
</dbReference>
<evidence type="ECO:0000313" key="2">
    <source>
        <dbReference type="EMBL" id="TWV99348.1"/>
    </source>
</evidence>
<dbReference type="Gene3D" id="3.40.50.300">
    <property type="entry name" value="P-loop containing nucleotide triphosphate hydrolases"/>
    <property type="match status" value="1"/>
</dbReference>
<comment type="caution">
    <text evidence="2">The sequence shown here is derived from an EMBL/GenBank/DDBJ whole genome shotgun (WGS) entry which is preliminary data.</text>
</comment>
<dbReference type="EMBL" id="VOHS01000016">
    <property type="protein sequence ID" value="TWV99348.1"/>
    <property type="molecule type" value="Genomic_DNA"/>
</dbReference>
<sequence length="283" mass="33035">MLLQFKIRNYRSYKEEVTFSMEAESSKLKGNIFDFELGNTQNVRYLKTSAIYGANASGKTNLVRALSTMIYFIIAKPKVDEPIELYDPFRFDEKVAHEPAYFELTFIGPHNYKYIYSFEVKGKEVLTEDLYFYPNSRRTLLFKRQRREGDNMIHTGILGDSMNKKEISVFANQLVLSKFGDDEPDELLSSVFLYFVKYIIINAVNANQQALLRQSVSHEIFGNEVIRNKVAAILQAADTKISGLDLIKYEPEKVFDEEKRRDVRRLIHTEFIFCIIFMTRRTS</sequence>
<gene>
    <name evidence="2" type="ORF">FEF09_16500</name>
</gene>
<dbReference type="InterPro" id="IPR027417">
    <property type="entry name" value="P-loop_NTPase"/>
</dbReference>
<evidence type="ECO:0000259" key="1">
    <source>
        <dbReference type="Pfam" id="PF13304"/>
    </source>
</evidence>
<proteinExistence type="predicted"/>
<organism evidence="2 3">
    <name type="scientific">Chitinophaga pinensis</name>
    <dbReference type="NCBI Taxonomy" id="79329"/>
    <lineage>
        <taxon>Bacteria</taxon>
        <taxon>Pseudomonadati</taxon>
        <taxon>Bacteroidota</taxon>
        <taxon>Chitinophagia</taxon>
        <taxon>Chitinophagales</taxon>
        <taxon>Chitinophagaceae</taxon>
        <taxon>Chitinophaga</taxon>
    </lineage>
</organism>
<dbReference type="Proteomes" id="UP000318815">
    <property type="component" value="Unassembled WGS sequence"/>
</dbReference>
<dbReference type="GO" id="GO:0005524">
    <property type="term" value="F:ATP binding"/>
    <property type="evidence" value="ECO:0007669"/>
    <property type="project" value="InterPro"/>
</dbReference>
<accession>A0A5C6LUD6</accession>
<dbReference type="OrthoDB" id="9809324at2"/>
<dbReference type="SUPFAM" id="SSF52540">
    <property type="entry name" value="P-loop containing nucleoside triphosphate hydrolases"/>
    <property type="match status" value="1"/>
</dbReference>
<dbReference type="Pfam" id="PF13304">
    <property type="entry name" value="AAA_21"/>
    <property type="match status" value="1"/>
</dbReference>
<reference evidence="2 3" key="1">
    <citation type="submission" date="2019-08" db="EMBL/GenBank/DDBJ databases">
        <title>Whole genome sequencing of chitin degrading bacteria Chitinophaga pinensis YS16.</title>
        <authorList>
            <person name="Singh R.P."/>
            <person name="Manchanda G."/>
            <person name="Maurya I.K."/>
            <person name="Joshi N.K."/>
            <person name="Srivastava A.K."/>
        </authorList>
    </citation>
    <scope>NUCLEOTIDE SEQUENCE [LARGE SCALE GENOMIC DNA]</scope>
    <source>
        <strain evidence="2 3">YS-16</strain>
    </source>
</reference>
<protein>
    <submittedName>
        <fullName evidence="2">AAA family ATPase</fullName>
    </submittedName>
</protein>
<keyword evidence="3" id="KW-1185">Reference proteome</keyword>
<name>A0A5C6LUD6_9BACT</name>
<dbReference type="RefSeq" id="WP_146306145.1">
    <property type="nucleotide sequence ID" value="NZ_VOHS01000016.1"/>
</dbReference>
<feature type="domain" description="ATPase AAA-type core" evidence="1">
    <location>
        <begin position="50"/>
        <end position="150"/>
    </location>
</feature>
<dbReference type="InterPro" id="IPR003959">
    <property type="entry name" value="ATPase_AAA_core"/>
</dbReference>